<organism evidence="7 8">
    <name type="scientific">Rhizobium favelukesii</name>
    <dbReference type="NCBI Taxonomy" id="348824"/>
    <lineage>
        <taxon>Bacteria</taxon>
        <taxon>Pseudomonadati</taxon>
        <taxon>Pseudomonadota</taxon>
        <taxon>Alphaproteobacteria</taxon>
        <taxon>Hyphomicrobiales</taxon>
        <taxon>Rhizobiaceae</taxon>
        <taxon>Rhizobium/Agrobacterium group</taxon>
        <taxon>Rhizobium</taxon>
    </lineage>
</organism>
<name>W6RHH6_9HYPH</name>
<dbReference type="PROSITE" id="PS51187">
    <property type="entry name" value="AUTOINDUCER_SYNTH_2"/>
    <property type="match status" value="1"/>
</dbReference>
<comment type="caution">
    <text evidence="7">The sequence shown here is derived from an EMBL/GenBank/DDBJ whole genome shotgun (WGS) entry which is preliminary data.</text>
</comment>
<dbReference type="RefSeq" id="WP_024318969.1">
    <property type="nucleotide sequence ID" value="NZ_ATTO01000134.1"/>
</dbReference>
<evidence type="ECO:0000313" key="7">
    <source>
        <dbReference type="EMBL" id="CDM60264.1"/>
    </source>
</evidence>
<evidence type="ECO:0000256" key="4">
    <source>
        <dbReference type="ARBA" id="ARBA00022929"/>
    </source>
</evidence>
<evidence type="ECO:0000256" key="2">
    <source>
        <dbReference type="ARBA" id="ARBA00022679"/>
    </source>
</evidence>
<evidence type="ECO:0000256" key="5">
    <source>
        <dbReference type="PROSITE-ProRule" id="PRU00533"/>
    </source>
</evidence>
<evidence type="ECO:0000313" key="8">
    <source>
        <dbReference type="Proteomes" id="UP000019443"/>
    </source>
</evidence>
<dbReference type="PANTHER" id="PTHR39322">
    <property type="entry name" value="ACYL-HOMOSERINE-LACTONE SYNTHASE"/>
    <property type="match status" value="1"/>
</dbReference>
<keyword evidence="2 6" id="KW-0808">Transferase</keyword>
<sequence length="221" mass="24991">MFITIQAHEYHRYANILNQMFRLRKTIFADTLGWDVNVIGRYERDSYDALGPAYLVWCDERCMRLYGGMRLMPTTGPTLLYDVFRATFPAATDLVAPGIWEGTRMCIDEAAIEDDFPDVDANRAFSLLLLALCECALSHGIHTMISNYEPHLKRVYNRAGAEVDELGRADGYGRYPVCCGSFEVSQHVLEKMRQVLNVSAPLYVCPKSEQSFATRLLANAA</sequence>
<geneLocation type="plasmid" evidence="7">
    <name>pLPU83b</name>
</geneLocation>
<gene>
    <name evidence="7" type="ORF">LPU83_pLPU83b_0274</name>
</gene>
<dbReference type="GO" id="GO:0009372">
    <property type="term" value="P:quorum sensing"/>
    <property type="evidence" value="ECO:0007669"/>
    <property type="project" value="UniProtKB-UniRule"/>
</dbReference>
<dbReference type="Proteomes" id="UP000019443">
    <property type="component" value="Unassembled WGS sequence"/>
</dbReference>
<dbReference type="PANTHER" id="PTHR39322:SF1">
    <property type="entry name" value="ISOVALERYL-HOMOSERINE LACTONE SYNTHASE"/>
    <property type="match status" value="1"/>
</dbReference>
<keyword evidence="7" id="KW-0614">Plasmid</keyword>
<dbReference type="GO" id="GO:0061579">
    <property type="term" value="F:N-acyl homoserine lactone synthase activity"/>
    <property type="evidence" value="ECO:0007669"/>
    <property type="project" value="UniProtKB-UniRule"/>
</dbReference>
<accession>W6RHH6</accession>
<dbReference type="InterPro" id="IPR001690">
    <property type="entry name" value="Autoind_synthase"/>
</dbReference>
<dbReference type="GO" id="GO:0007165">
    <property type="term" value="P:signal transduction"/>
    <property type="evidence" value="ECO:0007669"/>
    <property type="project" value="TreeGrafter"/>
</dbReference>
<proteinExistence type="inferred from homology"/>
<comment type="catalytic activity">
    <reaction evidence="6">
        <text>a fatty acyl-[ACP] + S-adenosyl-L-methionine = an N-acyl-L-homoserine lactone + S-methyl-5'-thioadenosine + holo-[ACP] + H(+)</text>
        <dbReference type="Rhea" id="RHEA:10096"/>
        <dbReference type="Rhea" id="RHEA-COMP:9685"/>
        <dbReference type="Rhea" id="RHEA-COMP:14125"/>
        <dbReference type="ChEBI" id="CHEBI:15378"/>
        <dbReference type="ChEBI" id="CHEBI:17509"/>
        <dbReference type="ChEBI" id="CHEBI:55474"/>
        <dbReference type="ChEBI" id="CHEBI:59789"/>
        <dbReference type="ChEBI" id="CHEBI:64479"/>
        <dbReference type="ChEBI" id="CHEBI:138651"/>
        <dbReference type="EC" id="2.3.1.184"/>
    </reaction>
</comment>
<comment type="similarity">
    <text evidence="5 6">Belongs to the autoinducer synthase family.</text>
</comment>
<dbReference type="PRINTS" id="PR01549">
    <property type="entry name" value="AUTOINDCRSYN"/>
</dbReference>
<keyword evidence="3 6" id="KW-0949">S-adenosyl-L-methionine</keyword>
<dbReference type="SUPFAM" id="SSF55729">
    <property type="entry name" value="Acyl-CoA N-acyltransferases (Nat)"/>
    <property type="match status" value="1"/>
</dbReference>
<evidence type="ECO:0000256" key="1">
    <source>
        <dbReference type="ARBA" id="ARBA00022654"/>
    </source>
</evidence>
<protein>
    <recommendedName>
        <fullName evidence="6">Acyl-homoserine-lactone synthase</fullName>
        <ecNumber evidence="6">2.3.1.184</ecNumber>
    </recommendedName>
    <alternativeName>
        <fullName evidence="6">Autoinducer synthesis protein</fullName>
    </alternativeName>
</protein>
<keyword evidence="8" id="KW-1185">Reference proteome</keyword>
<dbReference type="Gene3D" id="3.40.630.30">
    <property type="match status" value="1"/>
</dbReference>
<dbReference type="InterPro" id="IPR016181">
    <property type="entry name" value="Acyl_CoA_acyltransferase"/>
</dbReference>
<keyword evidence="4 5" id="KW-0071">Autoinducer synthesis</keyword>
<reference evidence="7" key="1">
    <citation type="submission" date="2013-11" db="EMBL/GenBank/DDBJ databases">
        <title>Draft genome sequence of the broad-host-range Rhizobium sp. LPU83 strain, a member of the low-genetic diversity Oregon-like Rhizobium sp. group.</title>
        <authorList>
            <person name="Wibberg D."/>
            <person name="Puehler A."/>
            <person name="Schlueter A."/>
        </authorList>
    </citation>
    <scope>NUCLEOTIDE SEQUENCE [LARGE SCALE GENOMIC DNA]</scope>
    <source>
        <strain evidence="7">LPU83</strain>
        <plasmid evidence="7">pLPU83b</plasmid>
    </source>
</reference>
<evidence type="ECO:0000256" key="6">
    <source>
        <dbReference type="RuleBase" id="RU361135"/>
    </source>
</evidence>
<evidence type="ECO:0000256" key="3">
    <source>
        <dbReference type="ARBA" id="ARBA00022691"/>
    </source>
</evidence>
<dbReference type="Pfam" id="PF00765">
    <property type="entry name" value="Autoind_synth"/>
    <property type="match status" value="1"/>
</dbReference>
<dbReference type="AlphaFoldDB" id="W6RHH6"/>
<keyword evidence="1 5" id="KW-0673">Quorum sensing</keyword>
<dbReference type="EC" id="2.3.1.184" evidence="6"/>
<dbReference type="EMBL" id="CBYB010000030">
    <property type="protein sequence ID" value="CDM60264.1"/>
    <property type="molecule type" value="Genomic_DNA"/>
</dbReference>